<dbReference type="OrthoDB" id="9772630at2"/>
<dbReference type="EMBL" id="QNRI01000003">
    <property type="protein sequence ID" value="RBO99732.1"/>
    <property type="molecule type" value="Genomic_DNA"/>
</dbReference>
<dbReference type="PANTHER" id="PTHR22550:SF5">
    <property type="entry name" value="LEUCINE ZIPPER PROTEIN 4"/>
    <property type="match status" value="1"/>
</dbReference>
<dbReference type="AlphaFoldDB" id="A0A366EBM8"/>
<organism evidence="6 7">
    <name type="scientific">Paraliobacillus ryukyuensis</name>
    <dbReference type="NCBI Taxonomy" id="200904"/>
    <lineage>
        <taxon>Bacteria</taxon>
        <taxon>Bacillati</taxon>
        <taxon>Bacillota</taxon>
        <taxon>Bacilli</taxon>
        <taxon>Bacillales</taxon>
        <taxon>Bacillaceae</taxon>
        <taxon>Paraliobacillus</taxon>
    </lineage>
</organism>
<comment type="similarity">
    <text evidence="2 4">Belongs to the GerABKA family.</text>
</comment>
<proteinExistence type="inferred from homology"/>
<dbReference type="InterPro" id="IPR004995">
    <property type="entry name" value="Spore_Ger"/>
</dbReference>
<evidence type="ECO:0000256" key="1">
    <source>
        <dbReference type="ARBA" id="ARBA00004141"/>
    </source>
</evidence>
<dbReference type="GO" id="GO:0005886">
    <property type="term" value="C:plasma membrane"/>
    <property type="evidence" value="ECO:0007669"/>
    <property type="project" value="UniProtKB-SubCell"/>
</dbReference>
<dbReference type="Proteomes" id="UP000252254">
    <property type="component" value="Unassembled WGS sequence"/>
</dbReference>
<dbReference type="PANTHER" id="PTHR22550">
    <property type="entry name" value="SPORE GERMINATION PROTEIN"/>
    <property type="match status" value="1"/>
</dbReference>
<comment type="caution">
    <text evidence="6">The sequence shown here is derived from an EMBL/GenBank/DDBJ whole genome shotgun (WGS) entry which is preliminary data.</text>
</comment>
<evidence type="ECO:0000313" key="7">
    <source>
        <dbReference type="Proteomes" id="UP000252254"/>
    </source>
</evidence>
<dbReference type="Pfam" id="PF03323">
    <property type="entry name" value="GerA"/>
    <property type="match status" value="1"/>
</dbReference>
<feature type="transmembrane region" description="Helical" evidence="5">
    <location>
        <begin position="373"/>
        <end position="389"/>
    </location>
</feature>
<dbReference type="STRING" id="200904.GCA_900168775_03313"/>
<evidence type="ECO:0000313" key="6">
    <source>
        <dbReference type="EMBL" id="RBO99732.1"/>
    </source>
</evidence>
<name>A0A366EBM8_9BACI</name>
<evidence type="ECO:0000256" key="4">
    <source>
        <dbReference type="PIRNR" id="PIRNR005690"/>
    </source>
</evidence>
<evidence type="ECO:0000256" key="5">
    <source>
        <dbReference type="SAM" id="Phobius"/>
    </source>
</evidence>
<dbReference type="GO" id="GO:0009847">
    <property type="term" value="P:spore germination"/>
    <property type="evidence" value="ECO:0007669"/>
    <property type="project" value="UniProtKB-UniRule"/>
</dbReference>
<sequence length="491" mass="54885">MFSKKSNSISTKATNTKLITANLNQNLSEITAIFKDDRDFSIRHFHFSGTVPAALVYLNTLVDQDMIAQNVLKALKQQQNGGNQLANNINKTVMEEIIYPTEIQEANNLTTVVNSILQGDTVILIAGHTSAYYVNTYKIPERSVTQPESEQVIRGPHDGFVENLATNISLIRYRLSNQSLRITPKELGKQTKTKVAVLYVENLVDNNVREEVEHRLNAITINRILDTSYLEQLIQDHPRSPFPQLLYTERPDVIVGNLLEGRVAIMTDGSPGGLIAPATITQFIQTSSDYNQNFMISSFIRMIRVLALILSLVTPSFYVAVVSYHPELIPTRFAIAITSGRTGVPFALIMEVFIMEIIMEILREATIRMPKQIGNAISIVGVLVIGQAAVEAGFVSPLTVVFVAITTIGSFATPNYSMGFSFRLLRFFSLLLTGLLGFYGFMISWMIIMNHLLSLRSFGVPYMSPISPVHWKGLRDSIIKAPIKWLINRQK</sequence>
<keyword evidence="5" id="KW-0812">Transmembrane</keyword>
<evidence type="ECO:0000256" key="3">
    <source>
        <dbReference type="ARBA" id="ARBA00023136"/>
    </source>
</evidence>
<evidence type="ECO:0000256" key="2">
    <source>
        <dbReference type="ARBA" id="ARBA00005278"/>
    </source>
</evidence>
<reference evidence="6 7" key="1">
    <citation type="submission" date="2018-06" db="EMBL/GenBank/DDBJ databases">
        <title>Genomic Encyclopedia of Type Strains, Phase IV (KMG-IV): sequencing the most valuable type-strain genomes for metagenomic binning, comparative biology and taxonomic classification.</title>
        <authorList>
            <person name="Goeker M."/>
        </authorList>
    </citation>
    <scope>NUCLEOTIDE SEQUENCE [LARGE SCALE GENOMIC DNA]</scope>
    <source>
        <strain evidence="6 7">DSM 15140</strain>
    </source>
</reference>
<dbReference type="RefSeq" id="WP_113867822.1">
    <property type="nucleotide sequence ID" value="NZ_BAABQN010000011.1"/>
</dbReference>
<feature type="transmembrane region" description="Helical" evidence="5">
    <location>
        <begin position="344"/>
        <end position="361"/>
    </location>
</feature>
<dbReference type="PIRSF" id="PIRSF005690">
    <property type="entry name" value="GerBA"/>
    <property type="match status" value="1"/>
</dbReference>
<feature type="transmembrane region" description="Helical" evidence="5">
    <location>
        <begin position="424"/>
        <end position="448"/>
    </location>
</feature>
<feature type="transmembrane region" description="Helical" evidence="5">
    <location>
        <begin position="395"/>
        <end position="412"/>
    </location>
</feature>
<keyword evidence="7" id="KW-1185">Reference proteome</keyword>
<gene>
    <name evidence="6" type="ORF">DES48_10357</name>
</gene>
<protein>
    <submittedName>
        <fullName evidence="6">Spore germination protein KA</fullName>
    </submittedName>
</protein>
<dbReference type="InterPro" id="IPR050768">
    <property type="entry name" value="UPF0353/GerABKA_families"/>
</dbReference>
<keyword evidence="3 4" id="KW-0472">Membrane</keyword>
<feature type="transmembrane region" description="Helical" evidence="5">
    <location>
        <begin position="305"/>
        <end position="324"/>
    </location>
</feature>
<keyword evidence="5" id="KW-1133">Transmembrane helix</keyword>
<comment type="subcellular location">
    <subcellularLocation>
        <location evidence="4">Cell membrane</location>
    </subcellularLocation>
    <subcellularLocation>
        <location evidence="1">Membrane</location>
        <topology evidence="1">Multi-pass membrane protein</topology>
    </subcellularLocation>
</comment>
<accession>A0A366EBM8</accession>